<sequence length="210" mass="23507">MDDRAHAHRGRPRVHEPGGGLRRRHPGRPEGNQARPVNVVEVKVHGLILEHKTQQNVVILREADGARILPIWIGPGEAQAIRRLLAGESFPRPLTHDLLCIIVEGLRARVTRIVISDLRENTFFASVFVERESEVLSVDARPSDAIAVALRARAPVYANERLLQVPPQPGEPAEGEGPEPPREPSDAERAEQLRRYLEKLNPEDFGKFQL</sequence>
<dbReference type="Pfam" id="PF02577">
    <property type="entry name" value="BFN_dom"/>
    <property type="match status" value="1"/>
</dbReference>
<protein>
    <submittedName>
        <fullName evidence="3">Bifunctional nuclease family protein</fullName>
    </submittedName>
</protein>
<dbReference type="AlphaFoldDB" id="A0A832I205"/>
<dbReference type="InterPro" id="IPR003729">
    <property type="entry name" value="Bi_nuclease_dom"/>
</dbReference>
<evidence type="ECO:0000259" key="2">
    <source>
        <dbReference type="PROSITE" id="PS51658"/>
    </source>
</evidence>
<dbReference type="PROSITE" id="PS51658">
    <property type="entry name" value="BFN"/>
    <property type="match status" value="1"/>
</dbReference>
<dbReference type="GO" id="GO:0004518">
    <property type="term" value="F:nuclease activity"/>
    <property type="evidence" value="ECO:0007669"/>
    <property type="project" value="InterPro"/>
</dbReference>
<evidence type="ECO:0000313" key="3">
    <source>
        <dbReference type="EMBL" id="HGZ43269.1"/>
    </source>
</evidence>
<feature type="compositionally biased region" description="Basic and acidic residues" evidence="1">
    <location>
        <begin position="179"/>
        <end position="189"/>
    </location>
</feature>
<reference evidence="3" key="1">
    <citation type="journal article" date="2020" name="mSystems">
        <title>Genome- and Community-Level Interaction Insights into Carbon Utilization and Element Cycling Functions of Hydrothermarchaeota in Hydrothermal Sediment.</title>
        <authorList>
            <person name="Zhou Z."/>
            <person name="Liu Y."/>
            <person name="Xu W."/>
            <person name="Pan J."/>
            <person name="Luo Z.H."/>
            <person name="Li M."/>
        </authorList>
    </citation>
    <scope>NUCLEOTIDE SEQUENCE [LARGE SCALE GENOMIC DNA]</scope>
    <source>
        <strain evidence="3">SpSt-381</strain>
    </source>
</reference>
<dbReference type="Gene3D" id="3.10.690.10">
    <property type="entry name" value="Bifunctional nuclease domain"/>
    <property type="match status" value="1"/>
</dbReference>
<feature type="region of interest" description="Disordered" evidence="1">
    <location>
        <begin position="163"/>
        <end position="189"/>
    </location>
</feature>
<dbReference type="PANTHER" id="PTHR15160:SF1">
    <property type="entry name" value="VON HIPPEL-LINDAU DISEASE TUMOR SUPPRESSOR"/>
    <property type="match status" value="1"/>
</dbReference>
<feature type="compositionally biased region" description="Basic residues" evidence="1">
    <location>
        <begin position="1"/>
        <end position="12"/>
    </location>
</feature>
<organism evidence="3">
    <name type="scientific">Eiseniibacteriota bacterium</name>
    <dbReference type="NCBI Taxonomy" id="2212470"/>
    <lineage>
        <taxon>Bacteria</taxon>
        <taxon>Candidatus Eiseniibacteriota</taxon>
    </lineage>
</organism>
<feature type="domain" description="BFN" evidence="2">
    <location>
        <begin position="39"/>
        <end position="170"/>
    </location>
</feature>
<accession>A0A832I205</accession>
<proteinExistence type="predicted"/>
<dbReference type="InterPro" id="IPR036104">
    <property type="entry name" value="BFN_sf"/>
</dbReference>
<dbReference type="SUPFAM" id="SSF103256">
    <property type="entry name" value="Hypothetical protein TM0160"/>
    <property type="match status" value="1"/>
</dbReference>
<evidence type="ECO:0000256" key="1">
    <source>
        <dbReference type="SAM" id="MobiDB-lite"/>
    </source>
</evidence>
<gene>
    <name evidence="3" type="ORF">ENR23_07565</name>
</gene>
<comment type="caution">
    <text evidence="3">The sequence shown here is derived from an EMBL/GenBank/DDBJ whole genome shotgun (WGS) entry which is preliminary data.</text>
</comment>
<feature type="region of interest" description="Disordered" evidence="1">
    <location>
        <begin position="1"/>
        <end position="35"/>
    </location>
</feature>
<dbReference type="PANTHER" id="PTHR15160">
    <property type="entry name" value="VON HIPPEL-LINDAU PROTEIN"/>
    <property type="match status" value="1"/>
</dbReference>
<name>A0A832I205_UNCEI</name>
<dbReference type="EMBL" id="DSQF01000016">
    <property type="protein sequence ID" value="HGZ43269.1"/>
    <property type="molecule type" value="Genomic_DNA"/>
</dbReference>